<reference evidence="3" key="2">
    <citation type="submission" date="2025-08" db="UniProtKB">
        <authorList>
            <consortium name="RefSeq"/>
        </authorList>
    </citation>
    <scope>IDENTIFICATION</scope>
    <source>
        <tissue evidence="3">Leaf</tissue>
    </source>
</reference>
<accession>A0A1U7XDZ7</accession>
<keyword evidence="2" id="KW-1185">Reference proteome</keyword>
<dbReference type="RefSeq" id="XP_009785179.1">
    <property type="nucleotide sequence ID" value="XM_009786877.1"/>
</dbReference>
<feature type="compositionally biased region" description="Polar residues" evidence="1">
    <location>
        <begin position="7"/>
        <end position="22"/>
    </location>
</feature>
<evidence type="ECO:0000313" key="2">
    <source>
        <dbReference type="Proteomes" id="UP000189701"/>
    </source>
</evidence>
<evidence type="ECO:0000256" key="1">
    <source>
        <dbReference type="SAM" id="MobiDB-lite"/>
    </source>
</evidence>
<feature type="region of interest" description="Disordered" evidence="1">
    <location>
        <begin position="169"/>
        <end position="191"/>
    </location>
</feature>
<dbReference type="Proteomes" id="UP000189701">
    <property type="component" value="Unplaced"/>
</dbReference>
<feature type="compositionally biased region" description="Polar residues" evidence="1">
    <location>
        <begin position="251"/>
        <end position="261"/>
    </location>
</feature>
<name>A0A1U7XDZ7_NICSY</name>
<reference evidence="2" key="1">
    <citation type="journal article" date="2013" name="Genome Biol.">
        <title>Reference genomes and transcriptomes of Nicotiana sylvestris and Nicotiana tomentosiformis.</title>
        <authorList>
            <person name="Sierro N."/>
            <person name="Battey J.N."/>
            <person name="Ouadi S."/>
            <person name="Bovet L."/>
            <person name="Goepfert S."/>
            <person name="Bakaher N."/>
            <person name="Peitsch M.C."/>
            <person name="Ivanov N.V."/>
        </authorList>
    </citation>
    <scope>NUCLEOTIDE SEQUENCE [LARGE SCALE GENOMIC DNA]</scope>
</reference>
<feature type="compositionally biased region" description="Polar residues" evidence="1">
    <location>
        <begin position="119"/>
        <end position="134"/>
    </location>
</feature>
<dbReference type="AlphaFoldDB" id="A0A1U7XDZ7"/>
<proteinExistence type="predicted"/>
<feature type="region of interest" description="Disordered" evidence="1">
    <location>
        <begin position="241"/>
        <end position="261"/>
    </location>
</feature>
<feature type="region of interest" description="Disordered" evidence="1">
    <location>
        <begin position="117"/>
        <end position="142"/>
    </location>
</feature>
<gene>
    <name evidence="3" type="primary">LOC104233481</name>
</gene>
<feature type="region of interest" description="Disordered" evidence="1">
    <location>
        <begin position="1"/>
        <end position="27"/>
    </location>
</feature>
<evidence type="ECO:0000313" key="3">
    <source>
        <dbReference type="RefSeq" id="XP_009785179.1"/>
    </source>
</evidence>
<organism evidence="2 3">
    <name type="scientific">Nicotiana sylvestris</name>
    <name type="common">Wood tobacco</name>
    <name type="synonym">South American tobacco</name>
    <dbReference type="NCBI Taxonomy" id="4096"/>
    <lineage>
        <taxon>Eukaryota</taxon>
        <taxon>Viridiplantae</taxon>
        <taxon>Streptophyta</taxon>
        <taxon>Embryophyta</taxon>
        <taxon>Tracheophyta</taxon>
        <taxon>Spermatophyta</taxon>
        <taxon>Magnoliopsida</taxon>
        <taxon>eudicotyledons</taxon>
        <taxon>Gunneridae</taxon>
        <taxon>Pentapetalae</taxon>
        <taxon>asterids</taxon>
        <taxon>lamiids</taxon>
        <taxon>Solanales</taxon>
        <taxon>Solanaceae</taxon>
        <taxon>Nicotianoideae</taxon>
        <taxon>Nicotianeae</taxon>
        <taxon>Nicotiana</taxon>
    </lineage>
</organism>
<sequence length="300" mass="33890">MVHGLSMASSYPSRNLNQTSKQAMPPKKALRERYARLCIEMQLEEPVQPCISIGNYKQQIIYEGEHILCKACGRLGHTTQHCSYTKLTPISRDVEHNMVTSTTSTNHWQMVAFHKRSKTQASIPQPRATRNSKAQPVPYHQGTQSGYTGINIKSFEVVTGKYLHTQKLSYRSKDTDESQPPNTSPIYSPNKQTIMNSIGKMDSNISNQPQLLHNKFETLQEIEEYEGMDIPADIPLKLQNFSSSSHKNSSIQTRNKATTQLPRVQNVATTNEHAQHLHGKLLPNLEANNSYNLDANHSLH</sequence>
<protein>
    <submittedName>
        <fullName evidence="3">Uncharacterized protein LOC104233481 isoform X1</fullName>
    </submittedName>
</protein>
<feature type="compositionally biased region" description="Polar residues" evidence="1">
    <location>
        <begin position="178"/>
        <end position="191"/>
    </location>
</feature>